<dbReference type="OrthoDB" id="20109at2759"/>
<dbReference type="AlphaFoldDB" id="A0A1D8PUA8"/>
<dbReference type="InterPro" id="IPR013241">
    <property type="entry name" value="RNase_P_Pop3"/>
</dbReference>
<dbReference type="GeneID" id="3638993"/>
<dbReference type="OMA" id="QWPFIEP"/>
<evidence type="ECO:0000313" key="2">
    <source>
        <dbReference type="EMBL" id="AOW31717.1"/>
    </source>
</evidence>
<dbReference type="eggNOG" id="ENOG502S6UT">
    <property type="taxonomic scope" value="Eukaryota"/>
</dbReference>
<dbReference type="GO" id="GO:0005829">
    <property type="term" value="C:cytosol"/>
    <property type="evidence" value="ECO:0000318"/>
    <property type="project" value="GO_Central"/>
</dbReference>
<dbReference type="Proteomes" id="UP000000559">
    <property type="component" value="Chromosome R"/>
</dbReference>
<protein>
    <submittedName>
        <fullName evidence="2">Pop3p</fullName>
    </submittedName>
</protein>
<dbReference type="FunCoup" id="A0A1D8PUA8">
    <property type="interactions" value="114"/>
</dbReference>
<dbReference type="EMBL" id="CP017630">
    <property type="protein sequence ID" value="AOW31717.1"/>
    <property type="molecule type" value="Genomic_DNA"/>
</dbReference>
<dbReference type="GO" id="GO:0006364">
    <property type="term" value="P:rRNA processing"/>
    <property type="evidence" value="ECO:0000318"/>
    <property type="project" value="GO_Central"/>
</dbReference>
<dbReference type="PANTHER" id="PTHR28272:SF1">
    <property type="entry name" value="RIBONUCLEASES P_MRP PROTEIN SUBUNIT POP3"/>
    <property type="match status" value="1"/>
</dbReference>
<dbReference type="KEGG" id="cal:CAALFM_CR10690WA"/>
<proteinExistence type="predicted"/>
<sequence>MYCNLEKYTAHKKNIVVKSFCDERDPKTMNKSNKVKKPSVAKVSTKAASSSLKSQEAKRKQVFRPILDNSFTQSNQWPFIEPTIANDIVDLLEVLLKMQDSTFKYRGFNPTVSALEKQAAANRGIHKNACVQIKYVFVCKYDISPATLTNVFPTLCFTASKSAEDRVKLIQLPRGSLERLSKALGVDRVGIFGLTKDTEGAQPLFDLINENVKDIEAPWLDCIFREEMVFNQPNTKHVASTVGRKKNK</sequence>
<dbReference type="GO" id="GO:0005655">
    <property type="term" value="C:nucleolar ribonuclease P complex"/>
    <property type="evidence" value="ECO:0000318"/>
    <property type="project" value="GO_Central"/>
</dbReference>
<evidence type="ECO:0000313" key="1">
    <source>
        <dbReference type="CGD" id="CAL0000192915"/>
    </source>
</evidence>
<accession>A0A1D8PUA8</accession>
<reference evidence="2 3" key="3">
    <citation type="journal article" date="2013" name="Genome Biol.">
        <title>Assembly of a phased diploid Candida albicans genome facilitates allele-specific measurements and provides a simple model for repeat and indel structure.</title>
        <authorList>
            <person name="Muzzey D."/>
            <person name="Schwartz K."/>
            <person name="Weissman J.S."/>
            <person name="Sherlock G."/>
        </authorList>
    </citation>
    <scope>NUCLEOTIDE SEQUENCE [LARGE SCALE GENOMIC DNA]</scope>
    <source>
        <strain evidence="3">SC5314 / ATCC MYA-2876</strain>
    </source>
</reference>
<reference evidence="2 3" key="2">
    <citation type="journal article" date="2007" name="Genome Biol.">
        <title>Assembly of the Candida albicans genome into sixteen supercontigs aligned on the eight chromosomes.</title>
        <authorList>
            <person name="van het Hoog M."/>
            <person name="Rast T.J."/>
            <person name="Martchenko M."/>
            <person name="Grindle S."/>
            <person name="Dignard D."/>
            <person name="Hogues H."/>
            <person name="Cuomo C."/>
            <person name="Berriman M."/>
            <person name="Scherer S."/>
            <person name="Magee B.B."/>
            <person name="Whiteway M."/>
            <person name="Chibana H."/>
            <person name="Nantel A."/>
            <person name="Magee P.T."/>
        </authorList>
    </citation>
    <scope>GENOME REANNOTATION</scope>
    <source>
        <strain evidence="3">SC5314 / ATCC MYA-2876</strain>
    </source>
</reference>
<dbReference type="STRING" id="237561.A0A1D8PUA8"/>
<organism evidence="2 3">
    <name type="scientific">Candida albicans (strain SC5314 / ATCC MYA-2876)</name>
    <name type="common">Yeast</name>
    <dbReference type="NCBI Taxonomy" id="237561"/>
    <lineage>
        <taxon>Eukaryota</taxon>
        <taxon>Fungi</taxon>
        <taxon>Dikarya</taxon>
        <taxon>Ascomycota</taxon>
        <taxon>Saccharomycotina</taxon>
        <taxon>Pichiomycetes</taxon>
        <taxon>Debaryomycetaceae</taxon>
        <taxon>Candida/Lodderomyces clade</taxon>
        <taxon>Candida</taxon>
    </lineage>
</organism>
<dbReference type="RefSeq" id="XP_719416.1">
    <property type="nucleotide sequence ID" value="XM_714323.1"/>
</dbReference>
<dbReference type="InParanoid" id="A0A1D8PUA8"/>
<dbReference type="VEuPathDB" id="FungiDB:CR_10690W_A"/>
<name>A0A1D8PUA8_CANAL</name>
<gene>
    <name evidence="1 2" type="primary">POP3</name>
    <name evidence="2" type="ordered locus">CAALFM_CR10690WA</name>
    <name evidence="1" type="ordered locus">orf19.7657</name>
</gene>
<dbReference type="Pfam" id="PF08228">
    <property type="entry name" value="RNase_P_pop3"/>
    <property type="match status" value="1"/>
</dbReference>
<dbReference type="GO" id="GO:0008033">
    <property type="term" value="P:tRNA processing"/>
    <property type="evidence" value="ECO:0000318"/>
    <property type="project" value="GO_Central"/>
</dbReference>
<keyword evidence="3" id="KW-1185">Reference proteome</keyword>
<dbReference type="PANTHER" id="PTHR28272">
    <property type="entry name" value="RIBONUCLEASES P/MRP PROTEIN SUBUNIT POP3"/>
    <property type="match status" value="1"/>
</dbReference>
<dbReference type="GO" id="GO:0000172">
    <property type="term" value="C:ribonuclease MRP complex"/>
    <property type="evidence" value="ECO:0000318"/>
    <property type="project" value="GO_Central"/>
</dbReference>
<reference evidence="2 3" key="1">
    <citation type="journal article" date="2004" name="Proc. Natl. Acad. Sci. U.S.A.">
        <title>The diploid genome sequence of Candida albicans.</title>
        <authorList>
            <person name="Jones T."/>
            <person name="Federspiel N.A."/>
            <person name="Chibana H."/>
            <person name="Dungan J."/>
            <person name="Kalman S."/>
            <person name="Magee B.B."/>
            <person name="Newport G."/>
            <person name="Thorstenson Y.R."/>
            <person name="Agabian N."/>
            <person name="Magee P.T."/>
            <person name="Davis R.W."/>
            <person name="Scherer S."/>
        </authorList>
    </citation>
    <scope>NUCLEOTIDE SEQUENCE [LARGE SCALE GENOMIC DNA]</scope>
    <source>
        <strain evidence="3">SC5314 / ATCC MYA-2876</strain>
    </source>
</reference>
<dbReference type="GO" id="GO:0034965">
    <property type="term" value="P:intronic box C/D snoRNA processing"/>
    <property type="evidence" value="ECO:0000318"/>
    <property type="project" value="GO_Central"/>
</dbReference>
<evidence type="ECO:0000313" key="3">
    <source>
        <dbReference type="Proteomes" id="UP000000559"/>
    </source>
</evidence>
<dbReference type="CGD" id="CAL0000192915">
    <property type="gene designation" value="POP3"/>
</dbReference>